<dbReference type="AlphaFoldDB" id="A0A327ZHH5"/>
<dbReference type="InterPro" id="IPR051531">
    <property type="entry name" value="N-acetyltransferase"/>
</dbReference>
<gene>
    <name evidence="2" type="ORF">B0I29_103275</name>
</gene>
<dbReference type="PANTHER" id="PTHR43792:SF16">
    <property type="entry name" value="N-ACETYLTRANSFERASE DOMAIN-CONTAINING PROTEIN"/>
    <property type="match status" value="1"/>
</dbReference>
<dbReference type="OrthoDB" id="5293267at2"/>
<evidence type="ECO:0000313" key="2">
    <source>
        <dbReference type="EMBL" id="RAK40243.1"/>
    </source>
</evidence>
<sequence length="340" mass="36547">MDQKIRVLLRELRPDDAPAITEGETDPAFQRFLGTNRFAGAGNGEEKLVIEGPDGDFLGVITVTPELTFWVAPGARRRGVATAALRALGERGSEGRLELLIGWDNPVAQRVAMAAGYTREGVRREPGGEQQVWSRLAGDPAEPAPRLLPDLPGGELSDGVVKLRPLGVQDVGFYTELHNLPEVVNTSVPPVPPTPEEVLRRCSRSDAQWLAGTRADLVILDEATGEPVGEIDLYYQEPPTQQAMIGYSMLPGHRGRGLTTRAAQLVALWAFAETDIVRLIAGAAPDNTGSQRVLEKAGFRREAYLSSRLPGPDGTRIDDVQYVLLAGDLLAQASSGGSST</sequence>
<comment type="caution">
    <text evidence="2">The sequence shown here is derived from an EMBL/GenBank/DDBJ whole genome shotgun (WGS) entry which is preliminary data.</text>
</comment>
<dbReference type="EMBL" id="QLMJ01000003">
    <property type="protein sequence ID" value="RAK40243.1"/>
    <property type="molecule type" value="Genomic_DNA"/>
</dbReference>
<dbReference type="GO" id="GO:0016747">
    <property type="term" value="F:acyltransferase activity, transferring groups other than amino-acyl groups"/>
    <property type="evidence" value="ECO:0007669"/>
    <property type="project" value="InterPro"/>
</dbReference>
<evidence type="ECO:0000313" key="3">
    <source>
        <dbReference type="Proteomes" id="UP000249341"/>
    </source>
</evidence>
<dbReference type="Proteomes" id="UP000249341">
    <property type="component" value="Unassembled WGS sequence"/>
</dbReference>
<keyword evidence="3" id="KW-1185">Reference proteome</keyword>
<dbReference type="RefSeq" id="WP_111648299.1">
    <property type="nucleotide sequence ID" value="NZ_JACHWI010000009.1"/>
</dbReference>
<name>A0A327ZHH5_9ACTN</name>
<organism evidence="2 3">
    <name type="scientific">Actinoplanes lutulentus</name>
    <dbReference type="NCBI Taxonomy" id="1287878"/>
    <lineage>
        <taxon>Bacteria</taxon>
        <taxon>Bacillati</taxon>
        <taxon>Actinomycetota</taxon>
        <taxon>Actinomycetes</taxon>
        <taxon>Micromonosporales</taxon>
        <taxon>Micromonosporaceae</taxon>
        <taxon>Actinoplanes</taxon>
    </lineage>
</organism>
<evidence type="ECO:0000259" key="1">
    <source>
        <dbReference type="PROSITE" id="PS51186"/>
    </source>
</evidence>
<proteinExistence type="predicted"/>
<dbReference type="Pfam" id="PF13302">
    <property type="entry name" value="Acetyltransf_3"/>
    <property type="match status" value="2"/>
</dbReference>
<accession>A0A327ZHH5</accession>
<dbReference type="InterPro" id="IPR000182">
    <property type="entry name" value="GNAT_dom"/>
</dbReference>
<dbReference type="Gene3D" id="3.40.630.30">
    <property type="match status" value="2"/>
</dbReference>
<protein>
    <submittedName>
        <fullName evidence="2">RimJ/RimL family protein N-acetyltransferase</fullName>
    </submittedName>
</protein>
<dbReference type="SUPFAM" id="SSF55729">
    <property type="entry name" value="Acyl-CoA N-acyltransferases (Nat)"/>
    <property type="match status" value="2"/>
</dbReference>
<dbReference type="PROSITE" id="PS51186">
    <property type="entry name" value="GNAT"/>
    <property type="match status" value="2"/>
</dbReference>
<dbReference type="InterPro" id="IPR016181">
    <property type="entry name" value="Acyl_CoA_acyltransferase"/>
</dbReference>
<keyword evidence="2" id="KW-0808">Transferase</keyword>
<feature type="domain" description="N-acetyltransferase" evidence="1">
    <location>
        <begin position="7"/>
        <end position="139"/>
    </location>
</feature>
<reference evidence="2 3" key="1">
    <citation type="submission" date="2018-06" db="EMBL/GenBank/DDBJ databases">
        <title>Genomic Encyclopedia of Type Strains, Phase III (KMG-III): the genomes of soil and plant-associated and newly described type strains.</title>
        <authorList>
            <person name="Whitman W."/>
        </authorList>
    </citation>
    <scope>NUCLEOTIDE SEQUENCE [LARGE SCALE GENOMIC DNA]</scope>
    <source>
        <strain evidence="2 3">CGMCC 4.7090</strain>
    </source>
</reference>
<feature type="domain" description="N-acetyltransferase" evidence="1">
    <location>
        <begin position="161"/>
        <end position="327"/>
    </location>
</feature>
<dbReference type="PANTHER" id="PTHR43792">
    <property type="entry name" value="GNAT FAMILY, PUTATIVE (AFU_ORTHOLOGUE AFUA_3G00765)-RELATED-RELATED"/>
    <property type="match status" value="1"/>
</dbReference>